<name>A0A3E4Z3I8_9BACT</name>
<feature type="domain" description="SusD-like N-terminal" evidence="7">
    <location>
        <begin position="99"/>
        <end position="214"/>
    </location>
</feature>
<dbReference type="SUPFAM" id="SSF48452">
    <property type="entry name" value="TPR-like"/>
    <property type="match status" value="1"/>
</dbReference>
<comment type="similarity">
    <text evidence="2">Belongs to the SusD family.</text>
</comment>
<dbReference type="InterPro" id="IPR033985">
    <property type="entry name" value="SusD-like_N"/>
</dbReference>
<evidence type="ECO:0000259" key="6">
    <source>
        <dbReference type="Pfam" id="PF07980"/>
    </source>
</evidence>
<evidence type="ECO:0000256" key="5">
    <source>
        <dbReference type="ARBA" id="ARBA00023237"/>
    </source>
</evidence>
<dbReference type="InterPro" id="IPR011990">
    <property type="entry name" value="TPR-like_helical_dom_sf"/>
</dbReference>
<evidence type="ECO:0000313" key="9">
    <source>
        <dbReference type="Proteomes" id="UP000260814"/>
    </source>
</evidence>
<dbReference type="AlphaFoldDB" id="A0A3E4Z3I8"/>
<evidence type="ECO:0000259" key="7">
    <source>
        <dbReference type="Pfam" id="PF14322"/>
    </source>
</evidence>
<sequence>MKKINILLAAAFSLGLAGCYDLDKMPEGVLSTADPFQSVGEIRNYIDRYYESGLIGQGFMAGGGGGMAGQDYNSDNMTGPAADTRLMGQTSLSNASSLSNYTYIRDINYLLNNIENCPEKGNIEYNQLKGEALYFRAWYYYRMLIDYGELAWVDKPLEPNMEVMMLPRESRTFIVDKILEDLGNARDLMNEQSNSASMRLHRDVARALISEVALFEATWERYHYAKEKSKPEKFYDYTLSEADLNAKIESYLETAITACQQVEARNVWRIYNTGDIQNDYRKLFDTQNLTTNPEILWFKMYDGDKVGNSVTRYLNTGGGNIGICASLVDDYLSRDGKPLYGEELLNLKKNYPDELNSEKRDPRLAQTVAFPGQRMKPERDANAYILQWPSLAGDGTAFGTNLTGYVMLKHVQIDCEGDYISEYKGTTPAIQFRYADILLNHAEALAEQNGAANASEIIRVLQPLRDRAGMPAVDFDREYNTDASYPFKDLNKYVQAVRRERRVETALEGKRLVDILRWAAAEELIIGKSPMGVLFIGSNLPQHYGGELKYDQASDNNLFLTGNKGEALRYILPVPPSTMPQGWQFKSNRDYLQPIQERMLNLMDGLWKQNPGW</sequence>
<comment type="subcellular location">
    <subcellularLocation>
        <location evidence="1">Cell outer membrane</location>
    </subcellularLocation>
</comment>
<proteinExistence type="inferred from homology"/>
<dbReference type="PROSITE" id="PS51257">
    <property type="entry name" value="PROKAR_LIPOPROTEIN"/>
    <property type="match status" value="1"/>
</dbReference>
<keyword evidence="5" id="KW-0998">Cell outer membrane</keyword>
<keyword evidence="3" id="KW-0732">Signal</keyword>
<protein>
    <submittedName>
        <fullName evidence="8">RagB/SusD family nutrient uptake outer membrane protein</fullName>
    </submittedName>
</protein>
<accession>A0A3E4Z3I8</accession>
<evidence type="ECO:0000313" key="8">
    <source>
        <dbReference type="EMBL" id="RGM84488.1"/>
    </source>
</evidence>
<feature type="domain" description="RagB/SusD" evidence="6">
    <location>
        <begin position="312"/>
        <end position="613"/>
    </location>
</feature>
<evidence type="ECO:0000256" key="3">
    <source>
        <dbReference type="ARBA" id="ARBA00022729"/>
    </source>
</evidence>
<dbReference type="GO" id="GO:0009279">
    <property type="term" value="C:cell outer membrane"/>
    <property type="evidence" value="ECO:0007669"/>
    <property type="project" value="UniProtKB-SubCell"/>
</dbReference>
<dbReference type="Pfam" id="PF07980">
    <property type="entry name" value="SusD_RagB"/>
    <property type="match status" value="1"/>
</dbReference>
<reference evidence="8 9" key="1">
    <citation type="submission" date="2018-08" db="EMBL/GenBank/DDBJ databases">
        <title>A genome reference for cultivated species of the human gut microbiota.</title>
        <authorList>
            <person name="Zou Y."/>
            <person name="Xue W."/>
            <person name="Luo G."/>
        </authorList>
    </citation>
    <scope>NUCLEOTIDE SEQUENCE [LARGE SCALE GENOMIC DNA]</scope>
    <source>
        <strain evidence="8 9">OM06-2</strain>
    </source>
</reference>
<comment type="caution">
    <text evidence="8">The sequence shown here is derived from an EMBL/GenBank/DDBJ whole genome shotgun (WGS) entry which is preliminary data.</text>
</comment>
<dbReference type="Proteomes" id="UP000260814">
    <property type="component" value="Unassembled WGS sequence"/>
</dbReference>
<dbReference type="Gene3D" id="1.25.40.390">
    <property type="match status" value="1"/>
</dbReference>
<dbReference type="EMBL" id="QSTW01000041">
    <property type="protein sequence ID" value="RGM84488.1"/>
    <property type="molecule type" value="Genomic_DNA"/>
</dbReference>
<evidence type="ECO:0000256" key="1">
    <source>
        <dbReference type="ARBA" id="ARBA00004442"/>
    </source>
</evidence>
<evidence type="ECO:0000256" key="2">
    <source>
        <dbReference type="ARBA" id="ARBA00006275"/>
    </source>
</evidence>
<dbReference type="InterPro" id="IPR012944">
    <property type="entry name" value="SusD_RagB_dom"/>
</dbReference>
<organism evidence="8 9">
    <name type="scientific">Phocaeicola plebeius</name>
    <dbReference type="NCBI Taxonomy" id="310297"/>
    <lineage>
        <taxon>Bacteria</taxon>
        <taxon>Pseudomonadati</taxon>
        <taxon>Bacteroidota</taxon>
        <taxon>Bacteroidia</taxon>
        <taxon>Bacteroidales</taxon>
        <taxon>Bacteroidaceae</taxon>
        <taxon>Phocaeicola</taxon>
    </lineage>
</organism>
<gene>
    <name evidence="8" type="ORF">DXB87_17005</name>
</gene>
<dbReference type="Pfam" id="PF14322">
    <property type="entry name" value="SusD-like_3"/>
    <property type="match status" value="1"/>
</dbReference>
<keyword evidence="4" id="KW-0472">Membrane</keyword>
<evidence type="ECO:0000256" key="4">
    <source>
        <dbReference type="ARBA" id="ARBA00023136"/>
    </source>
</evidence>
<dbReference type="RefSeq" id="WP_117703037.1">
    <property type="nucleotide sequence ID" value="NZ_QSTW01000041.1"/>
</dbReference>